<feature type="compositionally biased region" description="Low complexity" evidence="1">
    <location>
        <begin position="234"/>
        <end position="258"/>
    </location>
</feature>
<dbReference type="Proteomes" id="UP000823872">
    <property type="component" value="Chromosome X"/>
</dbReference>
<dbReference type="SMART" id="SM01392">
    <property type="entry name" value="MAGE_N"/>
    <property type="match status" value="1"/>
</dbReference>
<dbReference type="SMART" id="SM01373">
    <property type="entry name" value="MAGE"/>
    <property type="match status" value="1"/>
</dbReference>
<sequence length="487" mass="53731">MRPRAVSGLPHPGLKRLAGRGVARGPRRRRGRRRGRRRLPAAPRIPSGAGRAQSLVGFEGLATIMPLRQRSELCKLKEEPREVPLPWDAPLPEPEDTEVEEVELKKEEVELKKEEVEVEEVDLEEEEVEEVEEVELKEEKVEEEEVEEVDLEVEVEVEEVEVEVEEVESEEEEELEEEVELEEEKAEEEEGGYPSPSSSSSSSSSLSSSCSVLILVPLEEGSAAAGSPSPPQSPRSSCPSPRAMAGASGSQSHQGSSSPDEEGSSTWGAPAGAQASLPDALRVKVASLVLLLLLKYRTKQPTTRAEMLAAVSQDDQDRFPVIFRRACEYLQLVFGVDVKEVDPREGSYVLVSILGLSCDGTPSGRNGMPKTSLLVLVLWVILLEEDRAPEEAVWEALGVMGVYAGREHVFYGEPRELLTDVWVQEGYLEYRQVPGSEPARYEFLWGPRAHAETSGVQVLQHFLAVNSRQPGSPCLSEEAVSHEEERA</sequence>
<evidence type="ECO:0000313" key="4">
    <source>
        <dbReference type="Proteomes" id="UP000823872"/>
    </source>
</evidence>
<accession>A0ABI7VUZ2</accession>
<dbReference type="InterPro" id="IPR041899">
    <property type="entry name" value="MAGE_WH2"/>
</dbReference>
<proteinExistence type="predicted"/>
<feature type="domain" description="MAGE" evidence="2">
    <location>
        <begin position="281"/>
        <end position="470"/>
    </location>
</feature>
<dbReference type="PROSITE" id="PS50838">
    <property type="entry name" value="MAGE"/>
    <property type="match status" value="1"/>
</dbReference>
<dbReference type="PANTHER" id="PTHR11736:SF81">
    <property type="entry name" value="MAGE DOMAIN-CONTAINING PROTEIN"/>
    <property type="match status" value="1"/>
</dbReference>
<evidence type="ECO:0000313" key="3">
    <source>
        <dbReference type="Ensembl" id="ENSFCTP00005000667.1"/>
    </source>
</evidence>
<dbReference type="InterPro" id="IPR002190">
    <property type="entry name" value="MHD_dom"/>
</dbReference>
<dbReference type="Gene3D" id="1.10.10.1210">
    <property type="entry name" value="MAGE homology domain, winged helix WH2 motif"/>
    <property type="match status" value="1"/>
</dbReference>
<feature type="compositionally biased region" description="Acidic residues" evidence="1">
    <location>
        <begin position="116"/>
        <end position="191"/>
    </location>
</feature>
<dbReference type="PANTHER" id="PTHR11736">
    <property type="entry name" value="MELANOMA-ASSOCIATED ANTIGEN MAGE ANTIGEN"/>
    <property type="match status" value="1"/>
</dbReference>
<evidence type="ECO:0000259" key="2">
    <source>
        <dbReference type="PROSITE" id="PS50838"/>
    </source>
</evidence>
<organism evidence="3 4">
    <name type="scientific">Felis catus</name>
    <name type="common">Cat</name>
    <name type="synonym">Felis silvestris catus</name>
    <dbReference type="NCBI Taxonomy" id="9685"/>
    <lineage>
        <taxon>Eukaryota</taxon>
        <taxon>Metazoa</taxon>
        <taxon>Chordata</taxon>
        <taxon>Craniata</taxon>
        <taxon>Vertebrata</taxon>
        <taxon>Euteleostomi</taxon>
        <taxon>Mammalia</taxon>
        <taxon>Eutheria</taxon>
        <taxon>Laurasiatheria</taxon>
        <taxon>Carnivora</taxon>
        <taxon>Feliformia</taxon>
        <taxon>Felidae</taxon>
        <taxon>Felinae</taxon>
        <taxon>Felis</taxon>
    </lineage>
</organism>
<feature type="region of interest" description="Disordered" evidence="1">
    <location>
        <begin position="222"/>
        <end position="272"/>
    </location>
</feature>
<feature type="region of interest" description="Disordered" evidence="1">
    <location>
        <begin position="1"/>
        <end position="51"/>
    </location>
</feature>
<dbReference type="Pfam" id="PF01454">
    <property type="entry name" value="MAGE"/>
    <property type="match status" value="1"/>
</dbReference>
<reference evidence="3" key="2">
    <citation type="submission" date="2025-08" db="UniProtKB">
        <authorList>
            <consortium name="Ensembl"/>
        </authorList>
    </citation>
    <scope>IDENTIFICATION</scope>
    <source>
        <strain evidence="3">breed Abyssinian</strain>
    </source>
</reference>
<keyword evidence="4" id="KW-1185">Reference proteome</keyword>
<name>A0ABI7VUZ2_FELCA</name>
<feature type="compositionally biased region" description="Low complexity" evidence="1">
    <location>
        <begin position="195"/>
        <end position="206"/>
    </location>
</feature>
<protein>
    <recommendedName>
        <fullName evidence="2">MAGE domain-containing protein</fullName>
    </recommendedName>
</protein>
<dbReference type="GeneTree" id="ENSGT00940000163823"/>
<dbReference type="InterPro" id="IPR037445">
    <property type="entry name" value="MAGE"/>
</dbReference>
<dbReference type="Ensembl" id="ENSFCTT00005001363.1">
    <property type="protein sequence ID" value="ENSFCTP00005000667.1"/>
    <property type="gene ID" value="ENSFCTG00005000520.1"/>
</dbReference>
<feature type="region of interest" description="Disordered" evidence="1">
    <location>
        <begin position="116"/>
        <end position="206"/>
    </location>
</feature>
<dbReference type="InterPro" id="IPR041898">
    <property type="entry name" value="MAGE_WH1"/>
</dbReference>
<gene>
    <name evidence="3" type="primary">NASP</name>
</gene>
<feature type="compositionally biased region" description="Basic residues" evidence="1">
    <location>
        <begin position="25"/>
        <end position="39"/>
    </location>
</feature>
<reference evidence="3" key="3">
    <citation type="submission" date="2025-09" db="UniProtKB">
        <authorList>
            <consortium name="Ensembl"/>
        </authorList>
    </citation>
    <scope>IDENTIFICATION</scope>
    <source>
        <strain evidence="3">breed Abyssinian</strain>
    </source>
</reference>
<dbReference type="InterPro" id="IPR021072">
    <property type="entry name" value="MAGE_N"/>
</dbReference>
<reference evidence="3 4" key="1">
    <citation type="submission" date="2021-02" db="EMBL/GenBank/DDBJ databases">
        <title>Safari Cat Assemblies.</title>
        <authorList>
            <person name="Bredemeyer K.R."/>
            <person name="Murphy W.J."/>
        </authorList>
    </citation>
    <scope>NUCLEOTIDE SEQUENCE [LARGE SCALE GENOMIC DNA]</scope>
</reference>
<evidence type="ECO:0000256" key="1">
    <source>
        <dbReference type="SAM" id="MobiDB-lite"/>
    </source>
</evidence>
<dbReference type="Gene3D" id="1.10.10.1200">
    <property type="entry name" value="MAGE homology domain, winged helix WH1 motif"/>
    <property type="match status" value="1"/>
</dbReference>